<dbReference type="InterPro" id="IPR041661">
    <property type="entry name" value="ZN622/Rei1/Reh1_Znf-C2H2"/>
</dbReference>
<evidence type="ECO:0000313" key="6">
    <source>
        <dbReference type="EnsemblMetazoa" id="SMAR003376-PA"/>
    </source>
</evidence>
<dbReference type="Gene3D" id="3.30.160.60">
    <property type="entry name" value="Classic Zinc Finger"/>
    <property type="match status" value="1"/>
</dbReference>
<evidence type="ECO:0000256" key="4">
    <source>
        <dbReference type="SAM" id="MobiDB-lite"/>
    </source>
</evidence>
<organism evidence="6 7">
    <name type="scientific">Strigamia maritima</name>
    <name type="common">European centipede</name>
    <name type="synonym">Geophilus maritimus</name>
    <dbReference type="NCBI Taxonomy" id="126957"/>
    <lineage>
        <taxon>Eukaryota</taxon>
        <taxon>Metazoa</taxon>
        <taxon>Ecdysozoa</taxon>
        <taxon>Arthropoda</taxon>
        <taxon>Myriapoda</taxon>
        <taxon>Chilopoda</taxon>
        <taxon>Pleurostigmophora</taxon>
        <taxon>Geophilomorpha</taxon>
        <taxon>Linotaeniidae</taxon>
        <taxon>Strigamia</taxon>
    </lineage>
</organism>
<dbReference type="STRING" id="126957.T1IQQ3"/>
<dbReference type="PANTHER" id="PTHR13182:SF8">
    <property type="entry name" value="CYTOPLASMIC 60S SUBUNIT BIOGENESIS FACTOR ZNF622"/>
    <property type="match status" value="1"/>
</dbReference>
<dbReference type="eggNOG" id="KOG2785">
    <property type="taxonomic scope" value="Eukaryota"/>
</dbReference>
<protein>
    <recommendedName>
        <fullName evidence="5">C2H2-type domain-containing protein</fullName>
    </recommendedName>
</protein>
<reference evidence="7" key="1">
    <citation type="submission" date="2011-05" db="EMBL/GenBank/DDBJ databases">
        <authorList>
            <person name="Richards S.R."/>
            <person name="Qu J."/>
            <person name="Jiang H."/>
            <person name="Jhangiani S.N."/>
            <person name="Agravi P."/>
            <person name="Goodspeed R."/>
            <person name="Gross S."/>
            <person name="Mandapat C."/>
            <person name="Jackson L."/>
            <person name="Mathew T."/>
            <person name="Pu L."/>
            <person name="Thornton R."/>
            <person name="Saada N."/>
            <person name="Wilczek-Boney K.B."/>
            <person name="Lee S."/>
            <person name="Kovar C."/>
            <person name="Wu Y."/>
            <person name="Scherer S.E."/>
            <person name="Worley K.C."/>
            <person name="Muzny D.M."/>
            <person name="Gibbs R."/>
        </authorList>
    </citation>
    <scope>NUCLEOTIDE SEQUENCE</scope>
    <source>
        <strain evidence="7">Brora</strain>
    </source>
</reference>
<dbReference type="AlphaFoldDB" id="T1IQQ3"/>
<feature type="domain" description="C2H2-type" evidence="5">
    <location>
        <begin position="68"/>
        <end position="90"/>
    </location>
</feature>
<evidence type="ECO:0000256" key="1">
    <source>
        <dbReference type="ARBA" id="ARBA00022723"/>
    </source>
</evidence>
<dbReference type="PhylomeDB" id="T1IQQ3"/>
<accession>T1IQQ3</accession>
<feature type="region of interest" description="Disordered" evidence="4">
    <location>
        <begin position="108"/>
        <end position="127"/>
    </location>
</feature>
<dbReference type="GO" id="GO:0042273">
    <property type="term" value="P:ribosomal large subunit biogenesis"/>
    <property type="evidence" value="ECO:0007669"/>
    <property type="project" value="TreeGrafter"/>
</dbReference>
<dbReference type="PANTHER" id="PTHR13182">
    <property type="entry name" value="ZINC FINGER PROTEIN 622"/>
    <property type="match status" value="1"/>
</dbReference>
<dbReference type="EMBL" id="JH431312">
    <property type="status" value="NOT_ANNOTATED_CDS"/>
    <property type="molecule type" value="Genomic_DNA"/>
</dbReference>
<reference evidence="6" key="2">
    <citation type="submission" date="2015-02" db="UniProtKB">
        <authorList>
            <consortium name="EnsemblMetazoa"/>
        </authorList>
    </citation>
    <scope>IDENTIFICATION</scope>
</reference>
<dbReference type="Pfam" id="PF12756">
    <property type="entry name" value="zf-C2H2_2"/>
    <property type="match status" value="1"/>
</dbReference>
<keyword evidence="7" id="KW-1185">Reference proteome</keyword>
<dbReference type="PROSITE" id="PS00028">
    <property type="entry name" value="ZINC_FINGER_C2H2_1"/>
    <property type="match status" value="2"/>
</dbReference>
<name>T1IQQ3_STRMM</name>
<sequence>MAFTCVACQSRFSLAEKHRDHYKTDWHRYNLKRKVAELPPIDEKEFNQRLLTHLERKAEPKAEGISICNVCKKHFSSTLTFENHLKSKKHVELAAKKPKINAEPKKTLDTAENIEIDDDDDDDEEWEDLADEPPLTVDECLFCSFKSDNVIENLKHMTTEHSFFVPDVEYLADLEGLIKYLAEKVSCGNMCLWCNEKGKAFHTTKSVQRHMLDKGHNKIYFESESLCEFVDFYDYSASHPDNNNENGDEEVDIDVLDDESYELVLPSGATIGHRSLMRYYKQNIPPPRSGQHRSKKLAPVLAHYRALGWSHTPQEVAQRNARDVKYLQNLRAKKLMQQGIRNNKLQKHIHTQKR</sequence>
<proteinExistence type="predicted"/>
<keyword evidence="2" id="KW-0863">Zinc-finger</keyword>
<evidence type="ECO:0000259" key="5">
    <source>
        <dbReference type="PROSITE" id="PS00028"/>
    </source>
</evidence>
<dbReference type="GO" id="GO:0030687">
    <property type="term" value="C:preribosome, large subunit precursor"/>
    <property type="evidence" value="ECO:0007669"/>
    <property type="project" value="TreeGrafter"/>
</dbReference>
<evidence type="ECO:0000256" key="2">
    <source>
        <dbReference type="ARBA" id="ARBA00022771"/>
    </source>
</evidence>
<dbReference type="HOGENOM" id="CLU_018787_0_1_1"/>
<evidence type="ECO:0000256" key="3">
    <source>
        <dbReference type="ARBA" id="ARBA00022833"/>
    </source>
</evidence>
<feature type="compositionally biased region" description="Acidic residues" evidence="4">
    <location>
        <begin position="112"/>
        <end position="127"/>
    </location>
</feature>
<dbReference type="Proteomes" id="UP000014500">
    <property type="component" value="Unassembled WGS sequence"/>
</dbReference>
<dbReference type="EnsemblMetazoa" id="SMAR003376-RA">
    <property type="protein sequence ID" value="SMAR003376-PA"/>
    <property type="gene ID" value="SMAR003376"/>
</dbReference>
<dbReference type="SUPFAM" id="SSF57667">
    <property type="entry name" value="beta-beta-alpha zinc fingers"/>
    <property type="match status" value="2"/>
</dbReference>
<keyword evidence="1" id="KW-0479">Metal-binding</keyword>
<dbReference type="Pfam" id="PF12171">
    <property type="entry name" value="zf-C2H2_jaz"/>
    <property type="match status" value="1"/>
</dbReference>
<dbReference type="InterPro" id="IPR013087">
    <property type="entry name" value="Znf_C2H2_type"/>
</dbReference>
<dbReference type="InterPro" id="IPR040025">
    <property type="entry name" value="Znf622/Rei1/Reh1"/>
</dbReference>
<dbReference type="InterPro" id="IPR036236">
    <property type="entry name" value="Znf_C2H2_sf"/>
</dbReference>
<feature type="domain" description="C2H2-type" evidence="5">
    <location>
        <begin position="5"/>
        <end position="27"/>
    </location>
</feature>
<dbReference type="SMART" id="SM00355">
    <property type="entry name" value="ZnF_C2H2"/>
    <property type="match status" value="4"/>
</dbReference>
<evidence type="ECO:0000313" key="7">
    <source>
        <dbReference type="Proteomes" id="UP000014500"/>
    </source>
</evidence>
<dbReference type="OMA" id="QRYHMKT"/>
<keyword evidence="3" id="KW-0862">Zinc</keyword>
<dbReference type="InterPro" id="IPR022755">
    <property type="entry name" value="Znf_C2H2_jaz"/>
</dbReference>
<dbReference type="GO" id="GO:0008270">
    <property type="term" value="F:zinc ion binding"/>
    <property type="evidence" value="ECO:0007669"/>
    <property type="project" value="UniProtKB-KW"/>
</dbReference>